<dbReference type="Proteomes" id="UP001445472">
    <property type="component" value="Unassembled WGS sequence"/>
</dbReference>
<proteinExistence type="predicted"/>
<accession>A0ABV1V481</accession>
<protein>
    <submittedName>
        <fullName evidence="1">SUKH-4 family immunity protein</fullName>
    </submittedName>
</protein>
<evidence type="ECO:0000313" key="1">
    <source>
        <dbReference type="EMBL" id="MER6617835.1"/>
    </source>
</evidence>
<dbReference type="EMBL" id="JBEPBX010000045">
    <property type="protein sequence ID" value="MER6617835.1"/>
    <property type="molecule type" value="Genomic_DNA"/>
</dbReference>
<gene>
    <name evidence="1" type="ORF">ABT276_31910</name>
</gene>
<organism evidence="1 2">
    <name type="scientific">Streptomyces xantholiticus</name>
    <dbReference type="NCBI Taxonomy" id="68285"/>
    <lineage>
        <taxon>Bacteria</taxon>
        <taxon>Bacillati</taxon>
        <taxon>Actinomycetota</taxon>
        <taxon>Actinomycetes</taxon>
        <taxon>Kitasatosporales</taxon>
        <taxon>Streptomycetaceae</taxon>
        <taxon>Streptomyces</taxon>
    </lineage>
</organism>
<keyword evidence="2" id="KW-1185">Reference proteome</keyword>
<sequence>MQFETVALRAPKKTVTVPAEFLTYKAAESVTELVIEGIAYWRFGTFGMDGDALIHPESGMVKARFPGGPIIFVNSSLEAFADCVEGILAMYPFYGEDSKFEDWEAAAARVEDFVQRVDPAAYADDTFWFEFRWEIVQGDYWD</sequence>
<name>A0ABV1V481_9ACTN</name>
<dbReference type="Pfam" id="PF14435">
    <property type="entry name" value="SUKH-4"/>
    <property type="match status" value="1"/>
</dbReference>
<evidence type="ECO:0000313" key="2">
    <source>
        <dbReference type="Proteomes" id="UP001445472"/>
    </source>
</evidence>
<comment type="caution">
    <text evidence="1">The sequence shown here is derived from an EMBL/GenBank/DDBJ whole genome shotgun (WGS) entry which is preliminary data.</text>
</comment>
<dbReference type="InterPro" id="IPR025851">
    <property type="entry name" value="SUKH-4"/>
</dbReference>
<reference evidence="1 2" key="1">
    <citation type="submission" date="2024-06" db="EMBL/GenBank/DDBJ databases">
        <title>The Natural Products Discovery Center: Release of the First 8490 Sequenced Strains for Exploring Actinobacteria Biosynthetic Diversity.</title>
        <authorList>
            <person name="Kalkreuter E."/>
            <person name="Kautsar S.A."/>
            <person name="Yang D."/>
            <person name="Bader C.D."/>
            <person name="Teijaro C.N."/>
            <person name="Fluegel L."/>
            <person name="Davis C.M."/>
            <person name="Simpson J.R."/>
            <person name="Lauterbach L."/>
            <person name="Steele A.D."/>
            <person name="Gui C."/>
            <person name="Meng S."/>
            <person name="Li G."/>
            <person name="Viehrig K."/>
            <person name="Ye F."/>
            <person name="Su P."/>
            <person name="Kiefer A.F."/>
            <person name="Nichols A."/>
            <person name="Cepeda A.J."/>
            <person name="Yan W."/>
            <person name="Fan B."/>
            <person name="Jiang Y."/>
            <person name="Adhikari A."/>
            <person name="Zheng C.-J."/>
            <person name="Schuster L."/>
            <person name="Cowan T.M."/>
            <person name="Smanski M.J."/>
            <person name="Chevrette M.G."/>
            <person name="De Carvalho L.P.S."/>
            <person name="Shen B."/>
        </authorList>
    </citation>
    <scope>NUCLEOTIDE SEQUENCE [LARGE SCALE GENOMIC DNA]</scope>
    <source>
        <strain evidence="1 2">NPDC000837</strain>
    </source>
</reference>
<dbReference type="RefSeq" id="WP_351978855.1">
    <property type="nucleotide sequence ID" value="NZ_JBEPBX010000045.1"/>
</dbReference>